<evidence type="ECO:0000256" key="9">
    <source>
        <dbReference type="ARBA" id="ARBA00023242"/>
    </source>
</evidence>
<evidence type="ECO:0000313" key="14">
    <source>
        <dbReference type="EMBL" id="PWN36578.1"/>
    </source>
</evidence>
<dbReference type="PANTHER" id="PTHR11254:SF67">
    <property type="entry name" value="E3 UBIQUITIN-PROTEIN LIGASE HUWE1"/>
    <property type="match status" value="1"/>
</dbReference>
<evidence type="ECO:0000256" key="6">
    <source>
        <dbReference type="ARBA" id="ARBA00022679"/>
    </source>
</evidence>
<keyword evidence="5" id="KW-0813">Transport</keyword>
<keyword evidence="8" id="KW-0509">mRNA transport</keyword>
<evidence type="ECO:0000256" key="10">
    <source>
        <dbReference type="ARBA" id="ARBA00034494"/>
    </source>
</evidence>
<dbReference type="GO" id="GO:0061630">
    <property type="term" value="F:ubiquitin protein ligase activity"/>
    <property type="evidence" value="ECO:0007669"/>
    <property type="project" value="UniProtKB-EC"/>
</dbReference>
<dbReference type="Gene3D" id="3.90.1750.10">
    <property type="entry name" value="Hect, E3 ligase catalytic domains"/>
    <property type="match status" value="1"/>
</dbReference>
<organism evidence="14 15">
    <name type="scientific">Meira miltonrushii</name>
    <dbReference type="NCBI Taxonomy" id="1280837"/>
    <lineage>
        <taxon>Eukaryota</taxon>
        <taxon>Fungi</taxon>
        <taxon>Dikarya</taxon>
        <taxon>Basidiomycota</taxon>
        <taxon>Ustilaginomycotina</taxon>
        <taxon>Exobasidiomycetes</taxon>
        <taxon>Exobasidiales</taxon>
        <taxon>Brachybasidiaceae</taxon>
        <taxon>Meira</taxon>
    </lineage>
</organism>
<dbReference type="STRING" id="1280837.A0A316VHR8"/>
<dbReference type="GO" id="GO:0000209">
    <property type="term" value="P:protein polyubiquitination"/>
    <property type="evidence" value="ECO:0007669"/>
    <property type="project" value="TreeGrafter"/>
</dbReference>
<dbReference type="GO" id="GO:0051028">
    <property type="term" value="P:mRNA transport"/>
    <property type="evidence" value="ECO:0007669"/>
    <property type="project" value="UniProtKB-KW"/>
</dbReference>
<dbReference type="FunFam" id="3.30.2160.10:FF:000001">
    <property type="entry name" value="E3 ubiquitin-protein ligase NEDD4-like"/>
    <property type="match status" value="1"/>
</dbReference>
<dbReference type="InParanoid" id="A0A316VHR8"/>
<reference evidence="14 15" key="1">
    <citation type="journal article" date="2018" name="Mol. Biol. Evol.">
        <title>Broad Genomic Sampling Reveals a Smut Pathogenic Ancestry of the Fungal Clade Ustilaginomycotina.</title>
        <authorList>
            <person name="Kijpornyongpan T."/>
            <person name="Mondo S.J."/>
            <person name="Barry K."/>
            <person name="Sandor L."/>
            <person name="Lee J."/>
            <person name="Lipzen A."/>
            <person name="Pangilinan J."/>
            <person name="LaButti K."/>
            <person name="Hainaut M."/>
            <person name="Henrissat B."/>
            <person name="Grigoriev I.V."/>
            <person name="Spatafora J.W."/>
            <person name="Aime M.C."/>
        </authorList>
    </citation>
    <scope>NUCLEOTIDE SEQUENCE [LARGE SCALE GENOMIC DNA]</scope>
    <source>
        <strain evidence="14 15">MCA 3882</strain>
    </source>
</reference>
<keyword evidence="9" id="KW-0539">Nucleus</keyword>
<comment type="similarity">
    <text evidence="10">Belongs to the UPL family. TOM1/PTR1 subfamily.</text>
</comment>
<gene>
    <name evidence="14" type="ORF">FA14DRAFT_159061</name>
</gene>
<dbReference type="InterPro" id="IPR000569">
    <property type="entry name" value="HECT_dom"/>
</dbReference>
<proteinExistence type="inferred from homology"/>
<feature type="active site" description="Glycyl thioester intermediate" evidence="11">
    <location>
        <position position="606"/>
    </location>
</feature>
<evidence type="ECO:0000256" key="4">
    <source>
        <dbReference type="ARBA" id="ARBA00012485"/>
    </source>
</evidence>
<dbReference type="CDD" id="cd00078">
    <property type="entry name" value="HECTc"/>
    <property type="match status" value="1"/>
</dbReference>
<comment type="subcellular location">
    <subcellularLocation>
        <location evidence="2">Nucleus</location>
    </subcellularLocation>
</comment>
<dbReference type="Gene3D" id="3.30.2160.10">
    <property type="entry name" value="Hect, E3 ligase catalytic domain"/>
    <property type="match status" value="1"/>
</dbReference>
<dbReference type="GO" id="GO:0005634">
    <property type="term" value="C:nucleus"/>
    <property type="evidence" value="ECO:0007669"/>
    <property type="project" value="UniProtKB-SubCell"/>
</dbReference>
<evidence type="ECO:0000256" key="1">
    <source>
        <dbReference type="ARBA" id="ARBA00000885"/>
    </source>
</evidence>
<dbReference type="GO" id="GO:0005737">
    <property type="term" value="C:cytoplasm"/>
    <property type="evidence" value="ECO:0007669"/>
    <property type="project" value="TreeGrafter"/>
</dbReference>
<evidence type="ECO:0000313" key="15">
    <source>
        <dbReference type="Proteomes" id="UP000245771"/>
    </source>
</evidence>
<evidence type="ECO:0000256" key="11">
    <source>
        <dbReference type="PROSITE-ProRule" id="PRU00104"/>
    </source>
</evidence>
<dbReference type="InterPro" id="IPR035983">
    <property type="entry name" value="Hect_E3_ubiquitin_ligase"/>
</dbReference>
<dbReference type="FunFam" id="3.90.1750.10:FF:000026">
    <property type="entry name" value="E3 ubiquitin-protein ligase HACE1"/>
    <property type="match status" value="1"/>
</dbReference>
<keyword evidence="6" id="KW-0808">Transferase</keyword>
<name>A0A316VHR8_9BASI</name>
<evidence type="ECO:0000256" key="8">
    <source>
        <dbReference type="ARBA" id="ARBA00022816"/>
    </source>
</evidence>
<dbReference type="PANTHER" id="PTHR11254">
    <property type="entry name" value="HECT DOMAIN UBIQUITIN-PROTEIN LIGASE"/>
    <property type="match status" value="1"/>
</dbReference>
<comment type="catalytic activity">
    <reaction evidence="1">
        <text>S-ubiquitinyl-[E2 ubiquitin-conjugating enzyme]-L-cysteine + [acceptor protein]-L-lysine = [E2 ubiquitin-conjugating enzyme]-L-cysteine + N(6)-ubiquitinyl-[acceptor protein]-L-lysine.</text>
        <dbReference type="EC" id="2.3.2.26"/>
    </reaction>
</comment>
<dbReference type="Pfam" id="PF00632">
    <property type="entry name" value="HECT"/>
    <property type="match status" value="1"/>
</dbReference>
<keyword evidence="15" id="KW-1185">Reference proteome</keyword>
<evidence type="ECO:0000256" key="2">
    <source>
        <dbReference type="ARBA" id="ARBA00004123"/>
    </source>
</evidence>
<dbReference type="Gene3D" id="3.30.2410.10">
    <property type="entry name" value="Hect, E3 ligase catalytic domain"/>
    <property type="match status" value="1"/>
</dbReference>
<dbReference type="EMBL" id="KZ819602">
    <property type="protein sequence ID" value="PWN36578.1"/>
    <property type="molecule type" value="Genomic_DNA"/>
</dbReference>
<dbReference type="OrthoDB" id="8068875at2759"/>
<protein>
    <recommendedName>
        <fullName evidence="4">HECT-type E3 ubiquitin transferase</fullName>
        <ecNumber evidence="4">2.3.2.26</ecNumber>
    </recommendedName>
</protein>
<evidence type="ECO:0000256" key="12">
    <source>
        <dbReference type="SAM" id="MobiDB-lite"/>
    </source>
</evidence>
<dbReference type="FunFam" id="3.90.1750.10:FF:000003">
    <property type="entry name" value="E3 ubiquitin-protein ligase UPL1"/>
    <property type="match status" value="1"/>
</dbReference>
<dbReference type="GO" id="GO:0006511">
    <property type="term" value="P:ubiquitin-dependent protein catabolic process"/>
    <property type="evidence" value="ECO:0007669"/>
    <property type="project" value="TreeGrafter"/>
</dbReference>
<dbReference type="AlphaFoldDB" id="A0A316VHR8"/>
<dbReference type="PROSITE" id="PS50237">
    <property type="entry name" value="HECT"/>
    <property type="match status" value="1"/>
</dbReference>
<comment type="pathway">
    <text evidence="3">Protein modification; protein ubiquitination.</text>
</comment>
<accession>A0A316VHR8</accession>
<dbReference type="EC" id="2.3.2.26" evidence="4"/>
<dbReference type="SMART" id="SM00119">
    <property type="entry name" value="HECTc"/>
    <property type="match status" value="1"/>
</dbReference>
<dbReference type="RefSeq" id="XP_025356880.1">
    <property type="nucleotide sequence ID" value="XM_025498035.1"/>
</dbReference>
<evidence type="ECO:0000259" key="13">
    <source>
        <dbReference type="PROSITE" id="PS50237"/>
    </source>
</evidence>
<dbReference type="Proteomes" id="UP000245771">
    <property type="component" value="Unassembled WGS sequence"/>
</dbReference>
<sequence>MSSNEDPGSPGEGRRSGDNGQPNGLFDITQIIGAALGTSMAGPSGVRMASSSHSHVPIVAISTGPGVGPGLPHTAAMDFEGGLPMLSSGSAAMESDDAAGQLHRVIQRAENEPASREVNGKDSKNGKEKNAEDEARLAQIYESFEFEPIWDRLSQVLTRLEGDPNAAQVLLPLIESLMVLSKHAATAEDLAFQGSSSNRGSVSPVIERPTAFKTKRELMHDQFFTFTERHRKILNLMVRQNPSLMSGSFSLLVHNPKVLDFDNKRNYFTQQLHKGRKEHYTPLQISVRRQHVFSDSFRCLQGHTGPEIKHGKLNVRFYNEEGIDAGGVTREWYSILARAMFNPDYALFAPCAADRTTYQPNRSSAINPDHLAFFKFVGRVIGKAIYDGRLLDAYFTRSFYKHILGKAVDYRDLEAIDPEYFKSLQWMLENDIEDVLDLTFTVDNEEFGETTVVELKPDGTNIPVTDKNKQEYVRLVTEQRLTLSIQKQIEAFLNGFHDVIPKDLVRIFSEQELELLISGLPDIDVVAWKNNTELHGYSTSDPVVQWFWRAVRSFDQTDKAKLLQFITGTSKVPLEGFAHLQGVQGTQRFNIHKAYGADRLPAAHTCFNQLDLPQYDSYEKLRSQLLLAMNEGGEGFGFA</sequence>
<evidence type="ECO:0000256" key="5">
    <source>
        <dbReference type="ARBA" id="ARBA00022448"/>
    </source>
</evidence>
<feature type="domain" description="HECT" evidence="13">
    <location>
        <begin position="304"/>
        <end position="639"/>
    </location>
</feature>
<dbReference type="SUPFAM" id="SSF56204">
    <property type="entry name" value="Hect, E3 ligase catalytic domain"/>
    <property type="match status" value="1"/>
</dbReference>
<dbReference type="GeneID" id="37019816"/>
<keyword evidence="7 11" id="KW-0833">Ubl conjugation pathway</keyword>
<dbReference type="FunFam" id="3.30.2410.10:FF:000004">
    <property type="entry name" value="E3 ubiquitin-protein ligase HUWE1, variant"/>
    <property type="match status" value="1"/>
</dbReference>
<evidence type="ECO:0000256" key="7">
    <source>
        <dbReference type="ARBA" id="ARBA00022786"/>
    </source>
</evidence>
<feature type="region of interest" description="Disordered" evidence="12">
    <location>
        <begin position="1"/>
        <end position="25"/>
    </location>
</feature>
<feature type="region of interest" description="Disordered" evidence="12">
    <location>
        <begin position="108"/>
        <end position="132"/>
    </location>
</feature>
<dbReference type="InterPro" id="IPR050409">
    <property type="entry name" value="E3_ubiq-protein_ligase"/>
</dbReference>
<evidence type="ECO:0000256" key="3">
    <source>
        <dbReference type="ARBA" id="ARBA00004906"/>
    </source>
</evidence>